<dbReference type="Pfam" id="PF01545">
    <property type="entry name" value="Cation_efflux"/>
    <property type="match status" value="1"/>
</dbReference>
<evidence type="ECO:0000259" key="11">
    <source>
        <dbReference type="Pfam" id="PF16916"/>
    </source>
</evidence>
<accession>A0A813M0F0</accession>
<evidence type="ECO:0000256" key="2">
    <source>
        <dbReference type="ARBA" id="ARBA00008873"/>
    </source>
</evidence>
<dbReference type="NCBIfam" id="TIGR01297">
    <property type="entry name" value="CDF"/>
    <property type="match status" value="1"/>
</dbReference>
<evidence type="ECO:0000256" key="1">
    <source>
        <dbReference type="ARBA" id="ARBA00004141"/>
    </source>
</evidence>
<dbReference type="InterPro" id="IPR050681">
    <property type="entry name" value="CDF/SLC30A"/>
</dbReference>
<dbReference type="SUPFAM" id="SSF161111">
    <property type="entry name" value="Cation efflux protein transmembrane domain-like"/>
    <property type="match status" value="1"/>
</dbReference>
<evidence type="ECO:0000256" key="9">
    <source>
        <dbReference type="SAM" id="Phobius"/>
    </source>
</evidence>
<evidence type="ECO:0000313" key="13">
    <source>
        <dbReference type="Proteomes" id="UP000663879"/>
    </source>
</evidence>
<evidence type="ECO:0000256" key="3">
    <source>
        <dbReference type="ARBA" id="ARBA00022448"/>
    </source>
</evidence>
<evidence type="ECO:0000256" key="5">
    <source>
        <dbReference type="ARBA" id="ARBA00022906"/>
    </source>
</evidence>
<dbReference type="AlphaFoldDB" id="A0A813M0F0"/>
<name>A0A813M0F0_9BILA</name>
<keyword evidence="5" id="KW-0862">Zinc</keyword>
<feature type="domain" description="Cation efflux protein cytoplasmic" evidence="11">
    <location>
        <begin position="298"/>
        <end position="380"/>
    </location>
</feature>
<gene>
    <name evidence="12" type="ORF">OXX778_LOCUS93</name>
</gene>
<dbReference type="PANTHER" id="PTHR11562">
    <property type="entry name" value="CATION EFFLUX PROTEIN/ ZINC TRANSPORTER"/>
    <property type="match status" value="1"/>
</dbReference>
<dbReference type="Gene3D" id="1.20.1510.10">
    <property type="entry name" value="Cation efflux protein transmembrane domain"/>
    <property type="match status" value="1"/>
</dbReference>
<organism evidence="12 13">
    <name type="scientific">Brachionus calyciflorus</name>
    <dbReference type="NCBI Taxonomy" id="104777"/>
    <lineage>
        <taxon>Eukaryota</taxon>
        <taxon>Metazoa</taxon>
        <taxon>Spiralia</taxon>
        <taxon>Gnathifera</taxon>
        <taxon>Rotifera</taxon>
        <taxon>Eurotatoria</taxon>
        <taxon>Monogononta</taxon>
        <taxon>Pseudotrocha</taxon>
        <taxon>Ploima</taxon>
        <taxon>Brachionidae</taxon>
        <taxon>Brachionus</taxon>
    </lineage>
</organism>
<dbReference type="InterPro" id="IPR058533">
    <property type="entry name" value="Cation_efflux_TM"/>
</dbReference>
<evidence type="ECO:0000259" key="10">
    <source>
        <dbReference type="Pfam" id="PF01545"/>
    </source>
</evidence>
<dbReference type="Proteomes" id="UP000663879">
    <property type="component" value="Unassembled WGS sequence"/>
</dbReference>
<evidence type="ECO:0000313" key="12">
    <source>
        <dbReference type="EMBL" id="CAF0703861.1"/>
    </source>
</evidence>
<protein>
    <submittedName>
        <fullName evidence="12">Uncharacterized protein</fullName>
    </submittedName>
</protein>
<evidence type="ECO:0000256" key="7">
    <source>
        <dbReference type="ARBA" id="ARBA00023065"/>
    </source>
</evidence>
<feature type="transmembrane region" description="Helical" evidence="9">
    <location>
        <begin position="112"/>
        <end position="134"/>
    </location>
</feature>
<keyword evidence="6 9" id="KW-1133">Transmembrane helix</keyword>
<dbReference type="InterPro" id="IPR036837">
    <property type="entry name" value="Cation_efflux_CTD_sf"/>
</dbReference>
<keyword evidence="3" id="KW-0813">Transport</keyword>
<dbReference type="InterPro" id="IPR002524">
    <property type="entry name" value="Cation_efflux"/>
</dbReference>
<comment type="subcellular location">
    <subcellularLocation>
        <location evidence="1">Membrane</location>
        <topology evidence="1">Multi-pass membrane protein</topology>
    </subcellularLocation>
</comment>
<dbReference type="Pfam" id="PF16916">
    <property type="entry name" value="ZT_dimer"/>
    <property type="match status" value="1"/>
</dbReference>
<keyword evidence="13" id="KW-1185">Reference proteome</keyword>
<dbReference type="PANTHER" id="PTHR11562:SF84">
    <property type="entry name" value="LD05335P"/>
    <property type="match status" value="1"/>
</dbReference>
<feature type="domain" description="Cation efflux protein transmembrane" evidence="10">
    <location>
        <begin position="41"/>
        <end position="294"/>
    </location>
</feature>
<comment type="caution">
    <text evidence="12">The sequence shown here is derived from an EMBL/GenBank/DDBJ whole genome shotgun (WGS) entry which is preliminary data.</text>
</comment>
<feature type="transmembrane region" description="Helical" evidence="9">
    <location>
        <begin position="74"/>
        <end position="91"/>
    </location>
</feature>
<feature type="transmembrane region" description="Helical" evidence="9">
    <location>
        <begin position="271"/>
        <end position="294"/>
    </location>
</feature>
<keyword evidence="5" id="KW-0864">Zinc transport</keyword>
<feature type="transmembrane region" description="Helical" evidence="9">
    <location>
        <begin position="41"/>
        <end position="62"/>
    </location>
</feature>
<comment type="similarity">
    <text evidence="2">Belongs to the cation diffusion facilitator (CDF) transporter (TC 2.A.4) family. SLC30A subfamily.</text>
</comment>
<dbReference type="InterPro" id="IPR027470">
    <property type="entry name" value="Cation_efflux_CTD"/>
</dbReference>
<feature type="transmembrane region" description="Helical" evidence="9">
    <location>
        <begin position="236"/>
        <end position="259"/>
    </location>
</feature>
<keyword evidence="4 9" id="KW-0812">Transmembrane</keyword>
<dbReference type="GO" id="GO:0005385">
    <property type="term" value="F:zinc ion transmembrane transporter activity"/>
    <property type="evidence" value="ECO:0007669"/>
    <property type="project" value="TreeGrafter"/>
</dbReference>
<dbReference type="GO" id="GO:0005886">
    <property type="term" value="C:plasma membrane"/>
    <property type="evidence" value="ECO:0007669"/>
    <property type="project" value="TreeGrafter"/>
</dbReference>
<evidence type="ECO:0000256" key="6">
    <source>
        <dbReference type="ARBA" id="ARBA00022989"/>
    </source>
</evidence>
<feature type="transmembrane region" description="Helical" evidence="9">
    <location>
        <begin position="146"/>
        <end position="166"/>
    </location>
</feature>
<dbReference type="SUPFAM" id="SSF160240">
    <property type="entry name" value="Cation efflux protein cytoplasmic domain-like"/>
    <property type="match status" value="1"/>
</dbReference>
<dbReference type="EMBL" id="CAJNOC010000004">
    <property type="protein sequence ID" value="CAF0703861.1"/>
    <property type="molecule type" value="Genomic_DNA"/>
</dbReference>
<dbReference type="InterPro" id="IPR027469">
    <property type="entry name" value="Cation_efflux_TMD_sf"/>
</dbReference>
<dbReference type="GO" id="GO:0010043">
    <property type="term" value="P:response to zinc ion"/>
    <property type="evidence" value="ECO:0007669"/>
    <property type="project" value="TreeGrafter"/>
</dbReference>
<keyword evidence="8 9" id="KW-0472">Membrane</keyword>
<keyword evidence="7" id="KW-0406">Ion transport</keyword>
<evidence type="ECO:0000256" key="8">
    <source>
        <dbReference type="ARBA" id="ARBA00023136"/>
    </source>
</evidence>
<dbReference type="OrthoDB" id="9944568at2759"/>
<sequence>MFRLQEKRLSDINIDLDKKKSFTDVANHIKSQVEKTVVKKLILIIIFCSLFMISEIIGGYLANSLAIICDAFHLLSDLGGFIISLCSTYLAHRKPSMKMNFGYRRIEVLGAFSSIIIIWLLTCALLYMAIIRILNPNYEIDAKIMTTMASIGVVFNLIMAFVLSYTHKHKEITNDKRNSIFIPPKIIDSKVRFSMSRISVGKLDDFNTSKENSNEFQIDSDQINSLVSRNINIRAAFIHIIGDIIQSLGVLIAALVIFFQPCWKIADPICTITFSIIVLITTLPIITDIINILLESFPKQIDYDELIKTITNYQGVKSIYDLKCWYLTTDSHALNLSVIIDPKLITQGKIEVSSLRHFSEGLKKFLFEKFNFEHILIQIEIPTIDNSNRESFFFSSIK</sequence>
<evidence type="ECO:0000256" key="4">
    <source>
        <dbReference type="ARBA" id="ARBA00022692"/>
    </source>
</evidence>
<reference evidence="12" key="1">
    <citation type="submission" date="2021-02" db="EMBL/GenBank/DDBJ databases">
        <authorList>
            <person name="Nowell W R."/>
        </authorList>
    </citation>
    <scope>NUCLEOTIDE SEQUENCE</scope>
    <source>
        <strain evidence="12">Ploen Becks lab</strain>
    </source>
</reference>
<proteinExistence type="inferred from homology"/>